<dbReference type="AlphaFoldDB" id="A0A5J5HZP8"/>
<dbReference type="Proteomes" id="UP000326671">
    <property type="component" value="Unassembled WGS sequence"/>
</dbReference>
<name>A0A5J5HZP8_9BACI</name>
<feature type="transmembrane region" description="Helical" evidence="1">
    <location>
        <begin position="102"/>
        <end position="122"/>
    </location>
</feature>
<feature type="transmembrane region" description="Helical" evidence="1">
    <location>
        <begin position="220"/>
        <end position="241"/>
    </location>
</feature>
<feature type="transmembrane region" description="Helical" evidence="1">
    <location>
        <begin position="247"/>
        <end position="266"/>
    </location>
</feature>
<reference evidence="3 4" key="1">
    <citation type="submission" date="2019-09" db="EMBL/GenBank/DDBJ databases">
        <title>Whole genome sequences of isolates from the Mars Exploration Rovers.</title>
        <authorList>
            <person name="Seuylemezian A."/>
            <person name="Vaishampayan P."/>
        </authorList>
    </citation>
    <scope>NUCLEOTIDE SEQUENCE [LARGE SCALE GENOMIC DNA]</scope>
    <source>
        <strain evidence="3 4">MER_TA_151</strain>
    </source>
</reference>
<organism evidence="3 4">
    <name type="scientific">Niallia endozanthoxylica</name>
    <dbReference type="NCBI Taxonomy" id="2036016"/>
    <lineage>
        <taxon>Bacteria</taxon>
        <taxon>Bacillati</taxon>
        <taxon>Bacillota</taxon>
        <taxon>Bacilli</taxon>
        <taxon>Bacillales</taxon>
        <taxon>Bacillaceae</taxon>
        <taxon>Niallia</taxon>
    </lineage>
</organism>
<dbReference type="Pfam" id="PF07670">
    <property type="entry name" value="Gate"/>
    <property type="match status" value="1"/>
</dbReference>
<feature type="transmembrane region" description="Helical" evidence="1">
    <location>
        <begin position="63"/>
        <end position="81"/>
    </location>
</feature>
<evidence type="ECO:0000313" key="3">
    <source>
        <dbReference type="EMBL" id="KAA9028571.1"/>
    </source>
</evidence>
<sequence>MKAEAKVEVSQKHAASGSSGYLKFIIPSLIGTLLFLLPVKFNGEVTIGVGILASMVNGVFKEYIPAFIVFLLGISAGLSMVTKLVKPSFILNHKFLKGLFDVGLFGIAARVIGFMVGLMTILEVGPEFIWSRNTGGVVLYDLAPVLLTWFLFAGILLPLLVEFGLMEFIGALVQKMMRPVFKLPGRSSIDCLASWMGAGTVGVLVTTKQYDEGYYTKREAAVIATTFSIASIAFSLVVANVVGIGHLFVPFYLTVAVACVVAAIIMPRIPPLSRKPDTYYEPVGQQIDETIPEGVSKWKWGWEQALNKAKSAPGAGKLFANGVETVLDIWLGLIPLVMSLGAAALIIAEYTPVFQIISSPFVPVLEWMQLPEAESAAKTMLVGFADMFLPPVIGSGIESELTRFVVAGLSLTQLIYMSEIGILILRSNIPLTIFELFVIFLERTIITLPVIVVIAHLFVF</sequence>
<protein>
    <submittedName>
        <fullName evidence="3">YjiH family protein</fullName>
    </submittedName>
</protein>
<dbReference type="EMBL" id="VYKL01000010">
    <property type="protein sequence ID" value="KAA9028571.1"/>
    <property type="molecule type" value="Genomic_DNA"/>
</dbReference>
<feature type="domain" description="Nucleoside transporter/FeoB GTPase Gate" evidence="2">
    <location>
        <begin position="145"/>
        <end position="244"/>
    </location>
</feature>
<dbReference type="InterPro" id="IPR011642">
    <property type="entry name" value="Gate_dom"/>
</dbReference>
<feature type="transmembrane region" description="Helical" evidence="1">
    <location>
        <begin position="21"/>
        <end position="43"/>
    </location>
</feature>
<proteinExistence type="predicted"/>
<keyword evidence="1" id="KW-0472">Membrane</keyword>
<evidence type="ECO:0000313" key="4">
    <source>
        <dbReference type="Proteomes" id="UP000326671"/>
    </source>
</evidence>
<evidence type="ECO:0000259" key="2">
    <source>
        <dbReference type="Pfam" id="PF07670"/>
    </source>
</evidence>
<feature type="transmembrane region" description="Helical" evidence="1">
    <location>
        <begin position="142"/>
        <end position="173"/>
    </location>
</feature>
<accession>A0A5J5HZP8</accession>
<dbReference type="OrthoDB" id="1633380at2"/>
<feature type="transmembrane region" description="Helical" evidence="1">
    <location>
        <begin position="327"/>
        <end position="348"/>
    </location>
</feature>
<comment type="caution">
    <text evidence="3">The sequence shown here is derived from an EMBL/GenBank/DDBJ whole genome shotgun (WGS) entry which is preliminary data.</text>
</comment>
<feature type="transmembrane region" description="Helical" evidence="1">
    <location>
        <begin position="437"/>
        <end position="459"/>
    </location>
</feature>
<keyword evidence="1" id="KW-0812">Transmembrane</keyword>
<feature type="transmembrane region" description="Helical" evidence="1">
    <location>
        <begin position="404"/>
        <end position="425"/>
    </location>
</feature>
<dbReference type="RefSeq" id="WP_150438823.1">
    <property type="nucleotide sequence ID" value="NZ_VYKL01000010.1"/>
</dbReference>
<keyword evidence="1" id="KW-1133">Transmembrane helix</keyword>
<evidence type="ECO:0000256" key="1">
    <source>
        <dbReference type="SAM" id="Phobius"/>
    </source>
</evidence>
<gene>
    <name evidence="3" type="ORF">F4V44_04690</name>
</gene>
<keyword evidence="4" id="KW-1185">Reference proteome</keyword>